<dbReference type="Proteomes" id="UP000053555">
    <property type="component" value="Unassembled WGS sequence"/>
</dbReference>
<proteinExistence type="predicted"/>
<evidence type="ECO:0000313" key="1">
    <source>
        <dbReference type="EMBL" id="KHN23484.1"/>
    </source>
</evidence>
<accession>A0A0B2QTS5</accession>
<keyword evidence="1" id="KW-0346">Stress response</keyword>
<dbReference type="Gene3D" id="3.30.30.30">
    <property type="match status" value="1"/>
</dbReference>
<dbReference type="AlphaFoldDB" id="A0A0B2QTS5"/>
<organism evidence="1">
    <name type="scientific">Glycine soja</name>
    <name type="common">Wild soybean</name>
    <dbReference type="NCBI Taxonomy" id="3848"/>
    <lineage>
        <taxon>Eukaryota</taxon>
        <taxon>Viridiplantae</taxon>
        <taxon>Streptophyta</taxon>
        <taxon>Embryophyta</taxon>
        <taxon>Tracheophyta</taxon>
        <taxon>Spermatophyta</taxon>
        <taxon>Magnoliopsida</taxon>
        <taxon>eudicotyledons</taxon>
        <taxon>Gunneridae</taxon>
        <taxon>Pentapetalae</taxon>
        <taxon>rosids</taxon>
        <taxon>fabids</taxon>
        <taxon>Fabales</taxon>
        <taxon>Fabaceae</taxon>
        <taxon>Papilionoideae</taxon>
        <taxon>50 kb inversion clade</taxon>
        <taxon>NPAAA clade</taxon>
        <taxon>indigoferoid/millettioid clade</taxon>
        <taxon>Phaseoleae</taxon>
        <taxon>Glycine</taxon>
        <taxon>Glycine subgen. Soja</taxon>
    </lineage>
</organism>
<dbReference type="EMBL" id="KN656318">
    <property type="protein sequence ID" value="KHN23484.1"/>
    <property type="molecule type" value="Genomic_DNA"/>
</dbReference>
<sequence length="99" mass="11291">MLWPFKVVAGINDKPMIVVKYKGQENHLLPAYFNDSQRKATIAAIAYGLDKRTNCVGEKNIFIFELGGEEFKKKNKVDISENPKEVENCMREGKNNTIL</sequence>
<gene>
    <name evidence="1" type="ORF">glysoja_042619</name>
</gene>
<reference evidence="1" key="1">
    <citation type="submission" date="2014-07" db="EMBL/GenBank/DDBJ databases">
        <title>Identification of a novel salt tolerance gene in wild soybean by whole-genome sequencing.</title>
        <authorList>
            <person name="Lam H.-M."/>
            <person name="Qi X."/>
            <person name="Li M.-W."/>
            <person name="Liu X."/>
            <person name="Xie M."/>
            <person name="Ni M."/>
            <person name="Xu X."/>
        </authorList>
    </citation>
    <scope>NUCLEOTIDE SEQUENCE [LARGE SCALE GENOMIC DNA]</scope>
    <source>
        <tissue evidence="1">Root</tissue>
    </source>
</reference>
<protein>
    <submittedName>
        <fullName evidence="1">Heat shock cognate 70 kDa protein</fullName>
    </submittedName>
</protein>
<name>A0A0B2QTS5_GLYSO</name>